<feature type="domain" description="GH16" evidence="9">
    <location>
        <begin position="2"/>
        <end position="212"/>
    </location>
</feature>
<organism evidence="10 11">
    <name type="scientific">Riccia fluitans</name>
    <dbReference type="NCBI Taxonomy" id="41844"/>
    <lineage>
        <taxon>Eukaryota</taxon>
        <taxon>Viridiplantae</taxon>
        <taxon>Streptophyta</taxon>
        <taxon>Embryophyta</taxon>
        <taxon>Marchantiophyta</taxon>
        <taxon>Marchantiopsida</taxon>
        <taxon>Marchantiidae</taxon>
        <taxon>Marchantiales</taxon>
        <taxon>Ricciaceae</taxon>
        <taxon>Riccia</taxon>
    </lineage>
</organism>
<dbReference type="InterPro" id="IPR044791">
    <property type="entry name" value="Beta-glucanase/XTH"/>
</dbReference>
<dbReference type="Pfam" id="PF06955">
    <property type="entry name" value="XET_C"/>
    <property type="match status" value="1"/>
</dbReference>
<evidence type="ECO:0000256" key="2">
    <source>
        <dbReference type="ARBA" id="ARBA00022801"/>
    </source>
</evidence>
<keyword evidence="8" id="KW-0134">Cell wall</keyword>
<evidence type="ECO:0000313" key="10">
    <source>
        <dbReference type="EMBL" id="KAL2610718.1"/>
    </source>
</evidence>
<dbReference type="PIRSF" id="PIRSF005604">
    <property type="entry name" value="XET"/>
    <property type="match status" value="1"/>
</dbReference>
<dbReference type="InterPro" id="IPR000757">
    <property type="entry name" value="Beta-glucanase-like"/>
</dbReference>
<sequence>MASFRGALVVSIALVLLGSVSAGFFDDYNIVWGPQNIRANDATGEVVIQMANNDSSGVSFSSKASYLFGSFSVKYKLVPGDSAGTVTAFFLHSDTPKQDEIDFEFLGNSSGEPILMHTNIFTGGVGGRESQFFLWFDPTTEFHNYTILWNRNHVVWMVDSVPVRVHVNSNPTVFPHNVPLHAHGTIYDASTWATRGGAVPLDWSHAPFAATYRDFTYDACKAAPNGDASACTRNVGGPWEQPQFQTLSTMQKMLLRGVRSRYMTYDYCLDKERYPTPPAECVANAQAYAM</sequence>
<protein>
    <recommendedName>
        <fullName evidence="8">Xyloglucan endotransglucosylase/hydrolase</fullName>
        <ecNumber evidence="8">2.4.1.207</ecNumber>
    </recommendedName>
</protein>
<dbReference type="InterPro" id="IPR010713">
    <property type="entry name" value="XET_C"/>
</dbReference>
<feature type="active site" description="Nucleophile" evidence="6">
    <location>
        <position position="100"/>
    </location>
</feature>
<evidence type="ECO:0000256" key="4">
    <source>
        <dbReference type="ARBA" id="ARBA00023180"/>
    </source>
</evidence>
<feature type="glycosylation site" description="N-linked (GlcNAc...) asparagine" evidence="7">
    <location>
        <position position="108"/>
    </location>
</feature>
<keyword evidence="8" id="KW-0964">Secreted</keyword>
<dbReference type="GO" id="GO:0048046">
    <property type="term" value="C:apoplast"/>
    <property type="evidence" value="ECO:0007669"/>
    <property type="project" value="UniProtKB-SubCell"/>
</dbReference>
<keyword evidence="4" id="KW-0325">Glycoprotein</keyword>
<feature type="signal peptide" evidence="8">
    <location>
        <begin position="1"/>
        <end position="22"/>
    </location>
</feature>
<comment type="function">
    <text evidence="8">Catalyzes xyloglucan endohydrolysis (XEH) and/or endotransglycosylation (XET). Cleaves and religates xyloglucan polymers, an essential constituent of the primary cell wall, and thereby participates in cell wall construction of growing tissues.</text>
</comment>
<dbReference type="InterPro" id="IPR008263">
    <property type="entry name" value="GH16_AS"/>
</dbReference>
<comment type="PTM">
    <text evidence="8">Contains at least one intrachain disulfide bond essential for its enzymatic activity.</text>
</comment>
<keyword evidence="1 8" id="KW-0808">Transferase</keyword>
<dbReference type="PROSITE" id="PS01034">
    <property type="entry name" value="GH16_1"/>
    <property type="match status" value="1"/>
</dbReference>
<comment type="similarity">
    <text evidence="8">Belongs to the glycosyl hydrolase 16 family.</text>
</comment>
<dbReference type="InterPro" id="IPR016455">
    <property type="entry name" value="XTH"/>
</dbReference>
<dbReference type="AlphaFoldDB" id="A0ABD1XP37"/>
<evidence type="ECO:0000256" key="6">
    <source>
        <dbReference type="PIRSR" id="PIRSR005604-1"/>
    </source>
</evidence>
<accession>A0ABD1XP37</accession>
<keyword evidence="11" id="KW-1185">Reference proteome</keyword>
<dbReference type="PROSITE" id="PS51762">
    <property type="entry name" value="GH16_2"/>
    <property type="match status" value="1"/>
</dbReference>
<evidence type="ECO:0000259" key="9">
    <source>
        <dbReference type="PROSITE" id="PS51762"/>
    </source>
</evidence>
<feature type="chain" id="PRO_5044525310" description="Xyloglucan endotransglucosylase/hydrolase" evidence="8">
    <location>
        <begin position="23"/>
        <end position="290"/>
    </location>
</feature>
<evidence type="ECO:0000256" key="1">
    <source>
        <dbReference type="ARBA" id="ARBA00022679"/>
    </source>
</evidence>
<feature type="active site" description="Proton donor" evidence="6">
    <location>
        <position position="104"/>
    </location>
</feature>
<keyword evidence="8" id="KW-0732">Signal</keyword>
<dbReference type="GO" id="GO:0016762">
    <property type="term" value="F:xyloglucan:xyloglucosyl transferase activity"/>
    <property type="evidence" value="ECO:0007669"/>
    <property type="project" value="UniProtKB-EC"/>
</dbReference>
<evidence type="ECO:0000256" key="7">
    <source>
        <dbReference type="PIRSR" id="PIRSR005604-2"/>
    </source>
</evidence>
<name>A0ABD1XP37_9MARC</name>
<keyword evidence="3" id="KW-1015">Disulfide bond</keyword>
<dbReference type="EC" id="2.4.1.207" evidence="8"/>
<dbReference type="Gene3D" id="2.60.120.200">
    <property type="match status" value="1"/>
</dbReference>
<dbReference type="PRINTS" id="PR00737">
    <property type="entry name" value="GLHYDRLASE16"/>
</dbReference>
<dbReference type="Proteomes" id="UP001605036">
    <property type="component" value="Unassembled WGS sequence"/>
</dbReference>
<gene>
    <name evidence="10" type="ORF">R1flu_029291</name>
</gene>
<evidence type="ECO:0000256" key="3">
    <source>
        <dbReference type="ARBA" id="ARBA00023157"/>
    </source>
</evidence>
<comment type="subcellular location">
    <subcellularLocation>
        <location evidence="8">Secreted</location>
        <location evidence="8">Cell wall</location>
    </subcellularLocation>
    <subcellularLocation>
        <location evidence="8">Secreted</location>
        <location evidence="8">Extracellular space</location>
        <location evidence="8">Apoplast</location>
    </subcellularLocation>
</comment>
<evidence type="ECO:0000256" key="8">
    <source>
        <dbReference type="RuleBase" id="RU361120"/>
    </source>
</evidence>
<evidence type="ECO:0000313" key="11">
    <source>
        <dbReference type="Proteomes" id="UP001605036"/>
    </source>
</evidence>
<dbReference type="Pfam" id="PF00722">
    <property type="entry name" value="Glyco_hydro_16"/>
    <property type="match status" value="1"/>
</dbReference>
<proteinExistence type="inferred from homology"/>
<comment type="caution">
    <text evidence="10">The sequence shown here is derived from an EMBL/GenBank/DDBJ whole genome shotgun (WGS) entry which is preliminary data.</text>
</comment>
<dbReference type="PANTHER" id="PTHR31062">
    <property type="entry name" value="XYLOGLUCAN ENDOTRANSGLUCOSYLASE/HYDROLASE PROTEIN 8-RELATED"/>
    <property type="match status" value="1"/>
</dbReference>
<keyword evidence="8" id="KW-0961">Cell wall biogenesis/degradation</keyword>
<dbReference type="GO" id="GO:0016798">
    <property type="term" value="F:hydrolase activity, acting on glycosyl bonds"/>
    <property type="evidence" value="ECO:0007669"/>
    <property type="project" value="UniProtKB-KW"/>
</dbReference>
<dbReference type="InterPro" id="IPR013320">
    <property type="entry name" value="ConA-like_dom_sf"/>
</dbReference>
<dbReference type="SUPFAM" id="SSF49899">
    <property type="entry name" value="Concanavalin A-like lectins/glucanases"/>
    <property type="match status" value="1"/>
</dbReference>
<keyword evidence="5 8" id="KW-0326">Glycosidase</keyword>
<keyword evidence="2 8" id="KW-0378">Hydrolase</keyword>
<keyword evidence="8" id="KW-0052">Apoplast</keyword>
<evidence type="ECO:0000256" key="5">
    <source>
        <dbReference type="ARBA" id="ARBA00023295"/>
    </source>
</evidence>
<dbReference type="EMBL" id="JBHFFA010000008">
    <property type="protein sequence ID" value="KAL2610718.1"/>
    <property type="molecule type" value="Genomic_DNA"/>
</dbReference>
<dbReference type="GO" id="GO:0071555">
    <property type="term" value="P:cell wall organization"/>
    <property type="evidence" value="ECO:0007669"/>
    <property type="project" value="UniProtKB-KW"/>
</dbReference>
<dbReference type="InterPro" id="IPR008264">
    <property type="entry name" value="Beta_glucanase"/>
</dbReference>
<reference evidence="10 11" key="1">
    <citation type="submission" date="2024-09" db="EMBL/GenBank/DDBJ databases">
        <title>Chromosome-scale assembly of Riccia fluitans.</title>
        <authorList>
            <person name="Paukszto L."/>
            <person name="Sawicki J."/>
            <person name="Karawczyk K."/>
            <person name="Piernik-Szablinska J."/>
            <person name="Szczecinska M."/>
            <person name="Mazdziarz M."/>
        </authorList>
    </citation>
    <scope>NUCLEOTIDE SEQUENCE [LARGE SCALE GENOMIC DNA]</scope>
    <source>
        <strain evidence="10">Rf_01</strain>
        <tissue evidence="10">Aerial parts of the thallus</tissue>
    </source>
</reference>